<feature type="transmembrane region" description="Helical" evidence="9">
    <location>
        <begin position="197"/>
        <end position="218"/>
    </location>
</feature>
<evidence type="ECO:0000313" key="12">
    <source>
        <dbReference type="Proteomes" id="UP000006346"/>
    </source>
</evidence>
<dbReference type="HOGENOM" id="CLU_000445_33_0_9"/>
<comment type="similarity">
    <text evidence="2 9">Belongs to the ammonia transporter channel (TC 1.A.11.2) family.</text>
</comment>
<gene>
    <name evidence="11" type="ordered locus">Desor_0310</name>
</gene>
<keyword evidence="4 9" id="KW-0812">Transmembrane</keyword>
<keyword evidence="12" id="KW-1185">Reference proteome</keyword>
<proteinExistence type="inferred from homology"/>
<evidence type="ECO:0000256" key="3">
    <source>
        <dbReference type="ARBA" id="ARBA00022448"/>
    </source>
</evidence>
<evidence type="ECO:0000259" key="10">
    <source>
        <dbReference type="Pfam" id="PF00909"/>
    </source>
</evidence>
<dbReference type="Proteomes" id="UP000006346">
    <property type="component" value="Chromosome"/>
</dbReference>
<evidence type="ECO:0000313" key="11">
    <source>
        <dbReference type="EMBL" id="AET66024.1"/>
    </source>
</evidence>
<protein>
    <recommendedName>
        <fullName evidence="8 9">Ammonium transporter</fullName>
    </recommendedName>
</protein>
<dbReference type="InterPro" id="IPR029020">
    <property type="entry name" value="Ammonium/urea_transptr"/>
</dbReference>
<dbReference type="eggNOG" id="COG0004">
    <property type="taxonomic scope" value="Bacteria"/>
</dbReference>
<dbReference type="Gene3D" id="1.10.3430.10">
    <property type="entry name" value="Ammonium transporter AmtB like domains"/>
    <property type="match status" value="1"/>
</dbReference>
<feature type="domain" description="Ammonium transporter AmtB-like" evidence="10">
    <location>
        <begin position="11"/>
        <end position="409"/>
    </location>
</feature>
<dbReference type="AlphaFoldDB" id="G7WA28"/>
<dbReference type="InterPro" id="IPR001905">
    <property type="entry name" value="Ammonium_transpt"/>
</dbReference>
<dbReference type="EMBL" id="CP003108">
    <property type="protein sequence ID" value="AET66024.1"/>
    <property type="molecule type" value="Genomic_DNA"/>
</dbReference>
<dbReference type="STRING" id="768706.Desor_0310"/>
<keyword evidence="5 9" id="KW-1133">Transmembrane helix</keyword>
<reference evidence="11 12" key="2">
    <citation type="journal article" date="2012" name="J. Bacteriol.">
        <title>Complete genome sequences of Desulfosporosinus orientis DSM765T, Desulfosporosinus youngiae DSM17734T, Desulfosporosinus meridiei DSM13257T, and Desulfosporosinus acidiphilus DSM22704T.</title>
        <authorList>
            <person name="Pester M."/>
            <person name="Brambilla E."/>
            <person name="Alazard D."/>
            <person name="Rattei T."/>
            <person name="Weinmaier T."/>
            <person name="Han J."/>
            <person name="Lucas S."/>
            <person name="Lapidus A."/>
            <person name="Cheng J.F."/>
            <person name="Goodwin L."/>
            <person name="Pitluck S."/>
            <person name="Peters L."/>
            <person name="Ovchinnikova G."/>
            <person name="Teshima H."/>
            <person name="Detter J.C."/>
            <person name="Han C.S."/>
            <person name="Tapia R."/>
            <person name="Land M.L."/>
            <person name="Hauser L."/>
            <person name="Kyrpides N.C."/>
            <person name="Ivanova N.N."/>
            <person name="Pagani I."/>
            <person name="Huntmann M."/>
            <person name="Wei C.L."/>
            <person name="Davenport K.W."/>
            <person name="Daligault H."/>
            <person name="Chain P.S."/>
            <person name="Chen A."/>
            <person name="Mavromatis K."/>
            <person name="Markowitz V."/>
            <person name="Szeto E."/>
            <person name="Mikhailova N."/>
            <person name="Pati A."/>
            <person name="Wagner M."/>
            <person name="Woyke T."/>
            <person name="Ollivier B."/>
            <person name="Klenk H.P."/>
            <person name="Spring S."/>
            <person name="Loy A."/>
        </authorList>
    </citation>
    <scope>NUCLEOTIDE SEQUENCE [LARGE SCALE GENOMIC DNA]</scope>
    <source>
        <strain evidence="12">ATCC 19365 / DSM 765 / NCIMB 8382 / VKM B-1628</strain>
    </source>
</reference>
<feature type="transmembrane region" description="Helical" evidence="9">
    <location>
        <begin position="230"/>
        <end position="251"/>
    </location>
</feature>
<dbReference type="PATRIC" id="fig|768706.3.peg.271"/>
<evidence type="ECO:0000256" key="2">
    <source>
        <dbReference type="ARBA" id="ARBA00005887"/>
    </source>
</evidence>
<evidence type="ECO:0000256" key="4">
    <source>
        <dbReference type="ARBA" id="ARBA00022692"/>
    </source>
</evidence>
<keyword evidence="7 9" id="KW-0924">Ammonia transport</keyword>
<feature type="transmembrane region" description="Helical" evidence="9">
    <location>
        <begin position="317"/>
        <end position="338"/>
    </location>
</feature>
<dbReference type="InterPro" id="IPR024041">
    <property type="entry name" value="NH4_transpt_AmtB-like_dom"/>
</dbReference>
<name>G7WA28_DESOD</name>
<dbReference type="PANTHER" id="PTHR43029">
    <property type="entry name" value="AMMONIUM TRANSPORTER MEP2"/>
    <property type="match status" value="1"/>
</dbReference>
<dbReference type="GO" id="GO:0008519">
    <property type="term" value="F:ammonium channel activity"/>
    <property type="evidence" value="ECO:0007669"/>
    <property type="project" value="InterPro"/>
</dbReference>
<dbReference type="GO" id="GO:0005886">
    <property type="term" value="C:plasma membrane"/>
    <property type="evidence" value="ECO:0007669"/>
    <property type="project" value="UniProtKB-SubCell"/>
</dbReference>
<feature type="transmembrane region" description="Helical" evidence="9">
    <location>
        <begin position="42"/>
        <end position="65"/>
    </location>
</feature>
<keyword evidence="3 9" id="KW-0813">Transport</keyword>
<dbReference type="OrthoDB" id="9814202at2"/>
<sequence>MSALNPGDISFVVICTLIVFLMTPGLALFYGGMVRKRNVLSIMMQSFVAIAVVTVIWVLFGYSLAFGPDHGHLIGGFDWLGLKGVSLSPNPDYAPTIPHLLFFMFQLMFAIITPAVISGATAERLRFKAFVLFVIFWSVFVYIPLAHWVWGVGGWMRNLGVLDFAGGTVVEVASGVSGLVAAYVVGKRLQVGYEWNIPHHMPNVLFGGGLLWFGWFGFNSGGAMGANTVAVLALTTTQIAGATGMIGWALLEWFHRRQITVFGAVSGIISALVAITPAAGYVSTISALLIGFVAGGVCYLAVSVLKAKLGYDDALDVFGIHGIGGTWGTIATGIFADLSLNPQGKNGWINGGGFEPVLIQLLAVAATYLFVGIMTFLILKVIEQITPLRASDEEQVNGLDLTQHREKAYPDFELSENVYI</sequence>
<accession>G7WA28</accession>
<feature type="transmembrane region" description="Helical" evidence="9">
    <location>
        <begin position="358"/>
        <end position="379"/>
    </location>
</feature>
<evidence type="ECO:0000256" key="1">
    <source>
        <dbReference type="ARBA" id="ARBA00004141"/>
    </source>
</evidence>
<dbReference type="InterPro" id="IPR018047">
    <property type="entry name" value="Ammonium_transpt_CS"/>
</dbReference>
<feature type="transmembrane region" description="Helical" evidence="9">
    <location>
        <begin position="258"/>
        <end position="279"/>
    </location>
</feature>
<feature type="transmembrane region" description="Helical" evidence="9">
    <location>
        <begin position="129"/>
        <end position="150"/>
    </location>
</feature>
<comment type="subcellular location">
    <subcellularLocation>
        <location evidence="9">Cell membrane</location>
        <topology evidence="9">Multi-pass membrane protein</topology>
    </subcellularLocation>
    <subcellularLocation>
        <location evidence="1">Membrane</location>
        <topology evidence="1">Multi-pass membrane protein</topology>
    </subcellularLocation>
</comment>
<dbReference type="Pfam" id="PF00909">
    <property type="entry name" value="Ammonium_transp"/>
    <property type="match status" value="1"/>
</dbReference>
<reference evidence="12" key="1">
    <citation type="submission" date="2011-11" db="EMBL/GenBank/DDBJ databases">
        <title>Complete sequence of Desulfosporosinus orientis DSM 765.</title>
        <authorList>
            <person name="Lucas S."/>
            <person name="Han J."/>
            <person name="Lapidus A."/>
            <person name="Cheng J.-F."/>
            <person name="Goodwin L."/>
            <person name="Pitluck S."/>
            <person name="Peters L."/>
            <person name="Ovchinnikova G."/>
            <person name="Teshima H."/>
            <person name="Detter J.C."/>
            <person name="Han C."/>
            <person name="Tapia R."/>
            <person name="Land M."/>
            <person name="Hauser L."/>
            <person name="Kyrpides N."/>
            <person name="Ivanova N."/>
            <person name="Pagani I."/>
            <person name="Pester M."/>
            <person name="Spring S."/>
            <person name="Ollivier B."/>
            <person name="Rattei T."/>
            <person name="Klenk H.-P."/>
            <person name="Wagner M."/>
            <person name="Loy A."/>
            <person name="Woyke T."/>
        </authorList>
    </citation>
    <scope>NUCLEOTIDE SEQUENCE [LARGE SCALE GENOMIC DNA]</scope>
    <source>
        <strain evidence="12">ATCC 19365 / DSM 765 / NCIMB 8382 / VKM B-1628</strain>
    </source>
</reference>
<feature type="transmembrane region" description="Helical" evidence="9">
    <location>
        <begin position="162"/>
        <end position="185"/>
    </location>
</feature>
<evidence type="ECO:0000256" key="5">
    <source>
        <dbReference type="ARBA" id="ARBA00022989"/>
    </source>
</evidence>
<feature type="transmembrane region" description="Helical" evidence="9">
    <location>
        <begin position="6"/>
        <end position="30"/>
    </location>
</feature>
<dbReference type="NCBIfam" id="TIGR00836">
    <property type="entry name" value="amt"/>
    <property type="match status" value="1"/>
</dbReference>
<evidence type="ECO:0000256" key="8">
    <source>
        <dbReference type="ARBA" id="ARBA00050025"/>
    </source>
</evidence>
<feature type="transmembrane region" description="Helical" evidence="9">
    <location>
        <begin position="97"/>
        <end position="117"/>
    </location>
</feature>
<dbReference type="PANTHER" id="PTHR43029:SF10">
    <property type="entry name" value="AMMONIUM TRANSPORTER MEP2"/>
    <property type="match status" value="1"/>
</dbReference>
<evidence type="ECO:0000256" key="6">
    <source>
        <dbReference type="ARBA" id="ARBA00023136"/>
    </source>
</evidence>
<dbReference type="RefSeq" id="WP_014182850.1">
    <property type="nucleotide sequence ID" value="NC_016584.1"/>
</dbReference>
<organism evidence="11 12">
    <name type="scientific">Desulfosporosinus orientis (strain ATCC 19365 / DSM 765 / NCIMB 8382 / VKM B-1628 / Singapore I)</name>
    <name type="common">Desulfotomaculum orientis</name>
    <dbReference type="NCBI Taxonomy" id="768706"/>
    <lineage>
        <taxon>Bacteria</taxon>
        <taxon>Bacillati</taxon>
        <taxon>Bacillota</taxon>
        <taxon>Clostridia</taxon>
        <taxon>Eubacteriales</taxon>
        <taxon>Desulfitobacteriaceae</taxon>
        <taxon>Desulfosporosinus</taxon>
    </lineage>
</organism>
<evidence type="ECO:0000256" key="7">
    <source>
        <dbReference type="ARBA" id="ARBA00023177"/>
    </source>
</evidence>
<dbReference type="PROSITE" id="PS01219">
    <property type="entry name" value="AMMONIUM_TRANSP"/>
    <property type="match status" value="1"/>
</dbReference>
<evidence type="ECO:0000256" key="9">
    <source>
        <dbReference type="RuleBase" id="RU362002"/>
    </source>
</evidence>
<feature type="transmembrane region" description="Helical" evidence="9">
    <location>
        <begin position="285"/>
        <end position="305"/>
    </location>
</feature>
<dbReference type="SUPFAM" id="SSF111352">
    <property type="entry name" value="Ammonium transporter"/>
    <property type="match status" value="1"/>
</dbReference>
<keyword evidence="6 9" id="KW-0472">Membrane</keyword>
<dbReference type="KEGG" id="dor:Desor_0310"/>